<dbReference type="AlphaFoldDB" id="A0A365XRF1"/>
<evidence type="ECO:0000256" key="5">
    <source>
        <dbReference type="ARBA" id="ARBA00023239"/>
    </source>
</evidence>
<dbReference type="Proteomes" id="UP000253410">
    <property type="component" value="Unassembled WGS sequence"/>
</dbReference>
<keyword evidence="4 6" id="KW-0663">Pyridoxal phosphate</keyword>
<evidence type="ECO:0000256" key="1">
    <source>
        <dbReference type="ARBA" id="ARBA00001933"/>
    </source>
</evidence>
<dbReference type="GO" id="GO:0005737">
    <property type="term" value="C:cytoplasm"/>
    <property type="evidence" value="ECO:0007669"/>
    <property type="project" value="TreeGrafter"/>
</dbReference>
<proteinExistence type="inferred from homology"/>
<comment type="cofactor">
    <cofactor evidence="1 6 7">
        <name>pyridoxal 5'-phosphate</name>
        <dbReference type="ChEBI" id="CHEBI:597326"/>
    </cofactor>
</comment>
<dbReference type="PANTHER" id="PTHR45677">
    <property type="entry name" value="GLUTAMATE DECARBOXYLASE-RELATED"/>
    <property type="match status" value="1"/>
</dbReference>
<evidence type="ECO:0000313" key="8">
    <source>
        <dbReference type="EMBL" id="RBL88155.1"/>
    </source>
</evidence>
<gene>
    <name evidence="8" type="ORF">DF182_32050</name>
</gene>
<keyword evidence="3" id="KW-0210">Decarboxylase</keyword>
<organism evidence="8 9">
    <name type="scientific">Chitinophaga flava</name>
    <dbReference type="NCBI Taxonomy" id="2259036"/>
    <lineage>
        <taxon>Bacteria</taxon>
        <taxon>Pseudomonadati</taxon>
        <taxon>Bacteroidota</taxon>
        <taxon>Chitinophagia</taxon>
        <taxon>Chitinophagales</taxon>
        <taxon>Chitinophagaceae</taxon>
        <taxon>Chitinophaga</taxon>
    </lineage>
</organism>
<protein>
    <submittedName>
        <fullName evidence="8">Putative pyridoxal-dependent aspartate 1-decarboxylase</fullName>
    </submittedName>
</protein>
<evidence type="ECO:0000256" key="3">
    <source>
        <dbReference type="ARBA" id="ARBA00022793"/>
    </source>
</evidence>
<dbReference type="GO" id="GO:0030170">
    <property type="term" value="F:pyridoxal phosphate binding"/>
    <property type="evidence" value="ECO:0007669"/>
    <property type="project" value="InterPro"/>
</dbReference>
<dbReference type="Gene3D" id="3.40.640.10">
    <property type="entry name" value="Type I PLP-dependent aspartate aminotransferase-like (Major domain)"/>
    <property type="match status" value="1"/>
</dbReference>
<evidence type="ECO:0000256" key="2">
    <source>
        <dbReference type="ARBA" id="ARBA00009533"/>
    </source>
</evidence>
<keyword evidence="5 7" id="KW-0456">Lyase</keyword>
<evidence type="ECO:0000256" key="7">
    <source>
        <dbReference type="RuleBase" id="RU000382"/>
    </source>
</evidence>
<comment type="similarity">
    <text evidence="2 7">Belongs to the group II decarboxylase family.</text>
</comment>
<evidence type="ECO:0000313" key="9">
    <source>
        <dbReference type="Proteomes" id="UP000253410"/>
    </source>
</evidence>
<dbReference type="EMBL" id="QFFJ01000003">
    <property type="protein sequence ID" value="RBL88155.1"/>
    <property type="molecule type" value="Genomic_DNA"/>
</dbReference>
<comment type="caution">
    <text evidence="8">The sequence shown here is derived from an EMBL/GenBank/DDBJ whole genome shotgun (WGS) entry which is preliminary data.</text>
</comment>
<dbReference type="Gene3D" id="3.90.1150.10">
    <property type="entry name" value="Aspartate Aminotransferase, domain 1"/>
    <property type="match status" value="1"/>
</dbReference>
<accession>A0A365XRF1</accession>
<dbReference type="InterPro" id="IPR015424">
    <property type="entry name" value="PyrdxlP-dep_Trfase"/>
</dbReference>
<sequence>MTGPVPPFIQELQQWITLQNQNLVKWETSGAGTLLERQVLGSFHRLFYQAPAAFYGQYIQDPSSSLGNITSGGTLSNLTAISYALSRKLQDAGATFHEAGLMKSLQDTGYTRAVVMGTAHCHYSLQKVMRLLGLGTRAFVALDADELSGAAGSQILDAKIRHLQAEGVLVIALVGVAGTTEAGRIDPLEMMAEVAARHQVHFHVDAAFGGAFLFSDQYASKLKGISDADSITLCGHKQLYLPMGTSLCLFKSPGLAKQIEINSYYQARKGSVDLGKYTIEGSRPFSALLFHGALQVIGKEGYAAMVDSNYARTLLFSEKIRSNSHFQLYRHPDLNIVLYRYVPAALREKALAGRLNDAERTLLNERNIYLQQEQFRRRESFVSYTEMPDETGKRHVWLRSVLMNPDTTAQHLEEILQEQLTIMHASEDIKTYKSKEYGNQ</sequence>
<keyword evidence="9" id="KW-1185">Reference proteome</keyword>
<dbReference type="GO" id="GO:0019752">
    <property type="term" value="P:carboxylic acid metabolic process"/>
    <property type="evidence" value="ECO:0007669"/>
    <property type="project" value="InterPro"/>
</dbReference>
<dbReference type="GO" id="GO:0016831">
    <property type="term" value="F:carboxy-lyase activity"/>
    <property type="evidence" value="ECO:0007669"/>
    <property type="project" value="UniProtKB-KW"/>
</dbReference>
<feature type="modified residue" description="N6-(pyridoxal phosphate)lysine" evidence="6">
    <location>
        <position position="237"/>
    </location>
</feature>
<dbReference type="InterPro" id="IPR015421">
    <property type="entry name" value="PyrdxlP-dep_Trfase_major"/>
</dbReference>
<dbReference type="Pfam" id="PF00282">
    <property type="entry name" value="Pyridoxal_deC"/>
    <property type="match status" value="1"/>
</dbReference>
<dbReference type="InterPro" id="IPR015422">
    <property type="entry name" value="PyrdxlP-dep_Trfase_small"/>
</dbReference>
<evidence type="ECO:0000256" key="4">
    <source>
        <dbReference type="ARBA" id="ARBA00022898"/>
    </source>
</evidence>
<dbReference type="PANTHER" id="PTHR45677:SF8">
    <property type="entry name" value="CYSTEINE SULFINIC ACID DECARBOXYLASE"/>
    <property type="match status" value="1"/>
</dbReference>
<evidence type="ECO:0000256" key="6">
    <source>
        <dbReference type="PIRSR" id="PIRSR602129-50"/>
    </source>
</evidence>
<dbReference type="InterPro" id="IPR002129">
    <property type="entry name" value="PyrdxlP-dep_de-COase"/>
</dbReference>
<dbReference type="SUPFAM" id="SSF53383">
    <property type="entry name" value="PLP-dependent transferases"/>
    <property type="match status" value="1"/>
</dbReference>
<reference evidence="8 9" key="1">
    <citation type="submission" date="2018-05" db="EMBL/GenBank/DDBJ databases">
        <title>Chitinophaga sp. K3CV102501T nov., isolated from isolated from a monsoon evergreen broad-leaved forest soil.</title>
        <authorList>
            <person name="Lv Y."/>
        </authorList>
    </citation>
    <scope>NUCLEOTIDE SEQUENCE [LARGE SCALE GENOMIC DNA]</scope>
    <source>
        <strain evidence="8 9">GDMCC 1.1325</strain>
    </source>
</reference>
<name>A0A365XRF1_9BACT</name>